<dbReference type="Pfam" id="PF02350">
    <property type="entry name" value="Epimerase_2"/>
    <property type="match status" value="1"/>
</dbReference>
<dbReference type="SUPFAM" id="SSF53756">
    <property type="entry name" value="UDP-Glycosyltransferase/glycogen phosphorylase"/>
    <property type="match status" value="1"/>
</dbReference>
<keyword evidence="2" id="KW-0326">Glycosidase</keyword>
<accession>A0A5R9KPW6</accession>
<protein>
    <submittedName>
        <fullName evidence="2">UDP-N-acetylglucosamine 2-epimerase (Hydrolyzing)</fullName>
        <ecNumber evidence="2">3.2.1.183</ecNumber>
    </submittedName>
</protein>
<organism evidence="2 3">
    <name type="scientific">Dyadobacter luticola</name>
    <dbReference type="NCBI Taxonomy" id="1979387"/>
    <lineage>
        <taxon>Bacteria</taxon>
        <taxon>Pseudomonadati</taxon>
        <taxon>Bacteroidota</taxon>
        <taxon>Cytophagia</taxon>
        <taxon>Cytophagales</taxon>
        <taxon>Spirosomataceae</taxon>
        <taxon>Dyadobacter</taxon>
    </lineage>
</organism>
<feature type="domain" description="UDP-N-acetylglucosamine 2-epimerase" evidence="1">
    <location>
        <begin position="23"/>
        <end position="370"/>
    </location>
</feature>
<gene>
    <name evidence="2" type="primary">neuC</name>
    <name evidence="2" type="ORF">FEN17_25840</name>
</gene>
<dbReference type="RefSeq" id="WP_138368297.1">
    <property type="nucleotide sequence ID" value="NZ_VCEJ01000008.1"/>
</dbReference>
<keyword evidence="3" id="KW-1185">Reference proteome</keyword>
<evidence type="ECO:0000313" key="2">
    <source>
        <dbReference type="EMBL" id="TLU98199.1"/>
    </source>
</evidence>
<dbReference type="EMBL" id="VCEJ01000008">
    <property type="protein sequence ID" value="TLU98199.1"/>
    <property type="molecule type" value="Genomic_DNA"/>
</dbReference>
<dbReference type="PANTHER" id="PTHR43174:SF3">
    <property type="entry name" value="UDP-N-ACETYLGLUCOSAMINE 2-EPIMERASE"/>
    <property type="match status" value="1"/>
</dbReference>
<dbReference type="InterPro" id="IPR003331">
    <property type="entry name" value="UDP_GlcNAc_Epimerase_2_dom"/>
</dbReference>
<dbReference type="NCBIfam" id="TIGR03568">
    <property type="entry name" value="NeuC_NnaA"/>
    <property type="match status" value="1"/>
</dbReference>
<dbReference type="EC" id="3.2.1.183" evidence="2"/>
<dbReference type="PANTHER" id="PTHR43174">
    <property type="entry name" value="UDP-N-ACETYLGLUCOSAMINE 2-EPIMERASE"/>
    <property type="match status" value="1"/>
</dbReference>
<dbReference type="OrthoDB" id="9803238at2"/>
<name>A0A5R9KPW6_9BACT</name>
<dbReference type="GO" id="GO:0006047">
    <property type="term" value="P:UDP-N-acetylglucosamine metabolic process"/>
    <property type="evidence" value="ECO:0007669"/>
    <property type="project" value="InterPro"/>
</dbReference>
<keyword evidence="2" id="KW-0378">Hydrolase</keyword>
<dbReference type="InterPro" id="IPR029767">
    <property type="entry name" value="WecB-like"/>
</dbReference>
<dbReference type="InterPro" id="IPR020004">
    <property type="entry name" value="UDP-GlcNAc_Epase"/>
</dbReference>
<sequence>MRKICVVITARASFGRVKTVLLAIKNRQDCDLQLIICGSALFDKFGSPVNWIEDDGFEITAKVNTLLEPGQVTAAAKTTGLGIIELSTIFENLRPDIVVTIADRYETMATAIAASYMNIPLAHIQGGEVTGNIDEKVRHAVTKLADLHFVATTAARQRVLKLGESPDKIHLTGCPSIDIAMGISKRNSLTFEPYKLYGGVGEEPDLAQRYLVVLQHPVTTELGNAQSDITCTLEAIKTVNLPTLWFWPNADPGTCGISKGIRTFREANDGLPIHFFRSMRTEHFLELIKNSACLIGNSSTGIREAAYLGVPVVNIGNRQNGRERGQNVVDVTPNTDLIEQAIRHQLNHGPYPPDFLYGKGDAGRQIAQILAEATLTFDKQITF</sequence>
<dbReference type="CDD" id="cd03786">
    <property type="entry name" value="GTB_UDP-GlcNAc_2-Epimerase"/>
    <property type="match status" value="1"/>
</dbReference>
<proteinExistence type="predicted"/>
<reference evidence="2 3" key="1">
    <citation type="submission" date="2019-05" db="EMBL/GenBank/DDBJ databases">
        <authorList>
            <person name="Qu J.-H."/>
        </authorList>
    </citation>
    <scope>NUCLEOTIDE SEQUENCE [LARGE SCALE GENOMIC DNA]</scope>
    <source>
        <strain evidence="2 3">T17</strain>
    </source>
</reference>
<dbReference type="GO" id="GO:0004553">
    <property type="term" value="F:hydrolase activity, hydrolyzing O-glycosyl compounds"/>
    <property type="evidence" value="ECO:0007669"/>
    <property type="project" value="InterPro"/>
</dbReference>
<dbReference type="AlphaFoldDB" id="A0A5R9KPW6"/>
<dbReference type="Gene3D" id="3.40.50.2000">
    <property type="entry name" value="Glycogen Phosphorylase B"/>
    <property type="match status" value="2"/>
</dbReference>
<evidence type="ECO:0000259" key="1">
    <source>
        <dbReference type="Pfam" id="PF02350"/>
    </source>
</evidence>
<evidence type="ECO:0000313" key="3">
    <source>
        <dbReference type="Proteomes" id="UP000306402"/>
    </source>
</evidence>
<comment type="caution">
    <text evidence="2">The sequence shown here is derived from an EMBL/GenBank/DDBJ whole genome shotgun (WGS) entry which is preliminary data.</text>
</comment>
<dbReference type="Proteomes" id="UP000306402">
    <property type="component" value="Unassembled WGS sequence"/>
</dbReference>